<evidence type="ECO:0000313" key="1">
    <source>
        <dbReference type="EMBL" id="KAD3068458.1"/>
    </source>
</evidence>
<evidence type="ECO:0000313" key="2">
    <source>
        <dbReference type="Proteomes" id="UP000326396"/>
    </source>
</evidence>
<dbReference type="Proteomes" id="UP000326396">
    <property type="component" value="Linkage Group LG7"/>
</dbReference>
<comment type="caution">
    <text evidence="1">The sequence shown here is derived from an EMBL/GenBank/DDBJ whole genome shotgun (WGS) entry which is preliminary data.</text>
</comment>
<gene>
    <name evidence="1" type="ORF">E3N88_36338</name>
</gene>
<reference evidence="1 2" key="1">
    <citation type="submission" date="2019-05" db="EMBL/GenBank/DDBJ databases">
        <title>Mikania micrantha, genome provides insights into the molecular mechanism of rapid growth.</title>
        <authorList>
            <person name="Liu B."/>
        </authorList>
    </citation>
    <scope>NUCLEOTIDE SEQUENCE [LARGE SCALE GENOMIC DNA]</scope>
    <source>
        <strain evidence="1">NLD-2019</strain>
        <tissue evidence="1">Leaf</tissue>
    </source>
</reference>
<organism evidence="1 2">
    <name type="scientific">Mikania micrantha</name>
    <name type="common">bitter vine</name>
    <dbReference type="NCBI Taxonomy" id="192012"/>
    <lineage>
        <taxon>Eukaryota</taxon>
        <taxon>Viridiplantae</taxon>
        <taxon>Streptophyta</taxon>
        <taxon>Embryophyta</taxon>
        <taxon>Tracheophyta</taxon>
        <taxon>Spermatophyta</taxon>
        <taxon>Magnoliopsida</taxon>
        <taxon>eudicotyledons</taxon>
        <taxon>Gunneridae</taxon>
        <taxon>Pentapetalae</taxon>
        <taxon>asterids</taxon>
        <taxon>campanulids</taxon>
        <taxon>Asterales</taxon>
        <taxon>Asteraceae</taxon>
        <taxon>Asteroideae</taxon>
        <taxon>Heliantheae alliance</taxon>
        <taxon>Eupatorieae</taxon>
        <taxon>Mikania</taxon>
    </lineage>
</organism>
<dbReference type="AlphaFoldDB" id="A0A5N6M3U8"/>
<accession>A0A5N6M3U8</accession>
<proteinExistence type="predicted"/>
<protein>
    <submittedName>
        <fullName evidence="1">Uncharacterized protein</fullName>
    </submittedName>
</protein>
<name>A0A5N6M3U8_9ASTR</name>
<sequence>MNFPFLVWSRTEVESQKMLQVPVLLPERDPCYVINLLKSCVVAVRLNWMTDLRGARELEVVEIQRQKKDTHVGYVLSFHDYNGHSRHEFIIHLCSGAIMLPMLEVGCIAEKSLDKLDAVRLQKAPRNEGVSYRVPIVSDLRIEKREDGKRGEMGATGMHFLRENK</sequence>
<keyword evidence="2" id="KW-1185">Reference proteome</keyword>
<dbReference type="EMBL" id="SZYD01000017">
    <property type="protein sequence ID" value="KAD3068458.1"/>
    <property type="molecule type" value="Genomic_DNA"/>
</dbReference>